<gene>
    <name evidence="1" type="ORF">JIN78_03785</name>
</gene>
<proteinExistence type="predicted"/>
<dbReference type="AlphaFoldDB" id="A0A934RP05"/>
<sequence>MLLGLGALWTLSRRRRS</sequence>
<comment type="caution">
    <text evidence="1">The sequence shown here is derived from an EMBL/GenBank/DDBJ whole genome shotgun (WGS) entry which is preliminary data.</text>
</comment>
<evidence type="ECO:0000313" key="1">
    <source>
        <dbReference type="EMBL" id="MBK1833172.1"/>
    </source>
</evidence>
<dbReference type="Proteomes" id="UP000604083">
    <property type="component" value="Unassembled WGS sequence"/>
</dbReference>
<organism evidence="1 2">
    <name type="scientific">Roseibacillus ishigakijimensis</name>
    <dbReference type="NCBI Taxonomy" id="454146"/>
    <lineage>
        <taxon>Bacteria</taxon>
        <taxon>Pseudomonadati</taxon>
        <taxon>Verrucomicrobiota</taxon>
        <taxon>Verrucomicrobiia</taxon>
        <taxon>Verrucomicrobiales</taxon>
        <taxon>Verrucomicrobiaceae</taxon>
        <taxon>Roseibacillus</taxon>
    </lineage>
</organism>
<reference evidence="1" key="1">
    <citation type="submission" date="2021-01" db="EMBL/GenBank/DDBJ databases">
        <title>Modified the classification status of verrucomicrobia.</title>
        <authorList>
            <person name="Feng X."/>
        </authorList>
    </citation>
    <scope>NUCLEOTIDE SEQUENCE</scope>
    <source>
        <strain evidence="1">KCTC 12986</strain>
    </source>
</reference>
<evidence type="ECO:0000313" key="2">
    <source>
        <dbReference type="Proteomes" id="UP000604083"/>
    </source>
</evidence>
<protein>
    <submittedName>
        <fullName evidence="1">Uncharacterized protein</fullName>
    </submittedName>
</protein>
<dbReference type="EMBL" id="JAENIO010000006">
    <property type="protein sequence ID" value="MBK1833172.1"/>
    <property type="molecule type" value="Genomic_DNA"/>
</dbReference>
<accession>A0A934RP05</accession>
<name>A0A934RP05_9BACT</name>
<keyword evidence="2" id="KW-1185">Reference proteome</keyword>